<proteinExistence type="predicted"/>
<keyword evidence="3" id="KW-1185">Reference proteome</keyword>
<evidence type="ECO:0000313" key="2">
    <source>
        <dbReference type="EMBL" id="KAK3751034.1"/>
    </source>
</evidence>
<dbReference type="AlphaFoldDB" id="A0AAE0YML3"/>
<feature type="region of interest" description="Disordered" evidence="1">
    <location>
        <begin position="27"/>
        <end position="48"/>
    </location>
</feature>
<protein>
    <submittedName>
        <fullName evidence="2">Uncharacterized protein</fullName>
    </submittedName>
</protein>
<dbReference type="EMBL" id="JAWDGP010005840">
    <property type="protein sequence ID" value="KAK3751034.1"/>
    <property type="molecule type" value="Genomic_DNA"/>
</dbReference>
<organism evidence="2 3">
    <name type="scientific">Elysia crispata</name>
    <name type="common">lettuce slug</name>
    <dbReference type="NCBI Taxonomy" id="231223"/>
    <lineage>
        <taxon>Eukaryota</taxon>
        <taxon>Metazoa</taxon>
        <taxon>Spiralia</taxon>
        <taxon>Lophotrochozoa</taxon>
        <taxon>Mollusca</taxon>
        <taxon>Gastropoda</taxon>
        <taxon>Heterobranchia</taxon>
        <taxon>Euthyneura</taxon>
        <taxon>Panpulmonata</taxon>
        <taxon>Sacoglossa</taxon>
        <taxon>Placobranchoidea</taxon>
        <taxon>Plakobranchidae</taxon>
        <taxon>Elysia</taxon>
    </lineage>
</organism>
<evidence type="ECO:0000256" key="1">
    <source>
        <dbReference type="SAM" id="MobiDB-lite"/>
    </source>
</evidence>
<sequence>MSPSADPELITLPPCFLRSRVNNPPLASLPAFSNPESRDNSPPLPSLPAFSNPELIAIPSLPAFSDPELIALPSHTSLLSRSQIHS</sequence>
<dbReference type="Proteomes" id="UP001283361">
    <property type="component" value="Unassembled WGS sequence"/>
</dbReference>
<evidence type="ECO:0000313" key="3">
    <source>
        <dbReference type="Proteomes" id="UP001283361"/>
    </source>
</evidence>
<comment type="caution">
    <text evidence="2">The sequence shown here is derived from an EMBL/GenBank/DDBJ whole genome shotgun (WGS) entry which is preliminary data.</text>
</comment>
<gene>
    <name evidence="2" type="ORF">RRG08_044612</name>
</gene>
<name>A0AAE0YML3_9GAST</name>
<accession>A0AAE0YML3</accession>
<reference evidence="2" key="1">
    <citation type="journal article" date="2023" name="G3 (Bethesda)">
        <title>A reference genome for the long-term kleptoplast-retaining sea slug Elysia crispata morphotype clarki.</title>
        <authorList>
            <person name="Eastman K.E."/>
            <person name="Pendleton A.L."/>
            <person name="Shaikh M.A."/>
            <person name="Suttiyut T."/>
            <person name="Ogas R."/>
            <person name="Tomko P."/>
            <person name="Gavelis G."/>
            <person name="Widhalm J.R."/>
            <person name="Wisecaver J.H."/>
        </authorList>
    </citation>
    <scope>NUCLEOTIDE SEQUENCE</scope>
    <source>
        <strain evidence="2">ECLA1</strain>
    </source>
</reference>